<dbReference type="SUPFAM" id="SSF103506">
    <property type="entry name" value="Mitochondrial carrier"/>
    <property type="match status" value="1"/>
</dbReference>
<gene>
    <name evidence="13" type="ORF">ACHAWU_005383</name>
</gene>
<evidence type="ECO:0000256" key="5">
    <source>
        <dbReference type="ARBA" id="ARBA00022737"/>
    </source>
</evidence>
<dbReference type="GO" id="GO:0005743">
    <property type="term" value="C:mitochondrial inner membrane"/>
    <property type="evidence" value="ECO:0007669"/>
    <property type="project" value="UniProtKB-SubCell"/>
</dbReference>
<dbReference type="PANTHER" id="PTHR45760">
    <property type="entry name" value="FI19922P1-RELATED"/>
    <property type="match status" value="1"/>
</dbReference>
<feature type="repeat" description="Solcar" evidence="10">
    <location>
        <begin position="259"/>
        <end position="385"/>
    </location>
</feature>
<evidence type="ECO:0000256" key="8">
    <source>
        <dbReference type="ARBA" id="ARBA00023128"/>
    </source>
</evidence>
<dbReference type="Pfam" id="PF00153">
    <property type="entry name" value="Mito_carr"/>
    <property type="match status" value="4"/>
</dbReference>
<keyword evidence="3 11" id="KW-0813">Transport</keyword>
<dbReference type="InterPro" id="IPR045315">
    <property type="entry name" value="Mtm1-like"/>
</dbReference>
<keyword evidence="9 10" id="KW-0472">Membrane</keyword>
<keyword evidence="14" id="KW-1185">Reference proteome</keyword>
<reference evidence="13 14" key="1">
    <citation type="submission" date="2024-10" db="EMBL/GenBank/DDBJ databases">
        <title>Updated reference genomes for cyclostephanoid diatoms.</title>
        <authorList>
            <person name="Roberts W.R."/>
            <person name="Alverson A.J."/>
        </authorList>
    </citation>
    <scope>NUCLEOTIDE SEQUENCE [LARGE SCALE GENOMIC DNA]</scope>
    <source>
        <strain evidence="13 14">AJA232-27</strain>
    </source>
</reference>
<dbReference type="InterPro" id="IPR023395">
    <property type="entry name" value="MCP_dom_sf"/>
</dbReference>
<dbReference type="Proteomes" id="UP001530293">
    <property type="component" value="Unassembled WGS sequence"/>
</dbReference>
<comment type="similarity">
    <text evidence="2 11">Belongs to the mitochondrial carrier (TC 2.A.29) family.</text>
</comment>
<sequence length="388" mass="41229">MDCVLPIESTMPLKSTTTTTTSITTSSSTSSSTVPKSSSSGTIATLSSIFRNEGISGLYAGLRPTLVMSVPNTVLYFTAYDEISIRLRQYHANNLAARSSNTTEQQLLVDNAAAAAAADDANIPAHIPLVAGSTARLLATFATAPLELIRTRQASFGTTRNNGGFATASSSSSIVIPGMMEEFKLLTRTRGISSLYAGLAPTLWRDVPFSAFYWLFFERFRDALSNNSSSSSSSDTLLGRWGIGGGYYHERGMKLPPSIEAMHAFVAGAAAGSIAAAFTTPFDVVKTRQQMVGDGGGGQTGFNSSVMEGTEYCGRQSCVESSKGRPPPPPPPTSTTRNVGTFGYMQQIVQTEGISGLWKGNVTRMVKIAPACAIMISCYEVGKRVFEM</sequence>
<comment type="subcellular location">
    <subcellularLocation>
        <location evidence="1">Mitochondrion inner membrane</location>
        <topology evidence="1">Multi-pass membrane protein</topology>
    </subcellularLocation>
</comment>
<evidence type="ECO:0000256" key="9">
    <source>
        <dbReference type="ARBA" id="ARBA00023136"/>
    </source>
</evidence>
<keyword evidence="8" id="KW-0496">Mitochondrion</keyword>
<dbReference type="InterPro" id="IPR018108">
    <property type="entry name" value="MCP_transmembrane"/>
</dbReference>
<evidence type="ECO:0000313" key="14">
    <source>
        <dbReference type="Proteomes" id="UP001530293"/>
    </source>
</evidence>
<accession>A0ABD3MAN0</accession>
<evidence type="ECO:0000256" key="6">
    <source>
        <dbReference type="ARBA" id="ARBA00022792"/>
    </source>
</evidence>
<evidence type="ECO:0000256" key="3">
    <source>
        <dbReference type="ARBA" id="ARBA00022448"/>
    </source>
</evidence>
<name>A0ABD3MAN0_9STRA</name>
<dbReference type="PANTHER" id="PTHR45760:SF2">
    <property type="entry name" value="FI19922P1-RELATED"/>
    <property type="match status" value="1"/>
</dbReference>
<proteinExistence type="inferred from homology"/>
<feature type="region of interest" description="Disordered" evidence="12">
    <location>
        <begin position="317"/>
        <end position="339"/>
    </location>
</feature>
<evidence type="ECO:0000256" key="12">
    <source>
        <dbReference type="SAM" id="MobiDB-lite"/>
    </source>
</evidence>
<evidence type="ECO:0000256" key="2">
    <source>
        <dbReference type="ARBA" id="ARBA00006375"/>
    </source>
</evidence>
<dbReference type="AlphaFoldDB" id="A0ABD3MAN0"/>
<keyword evidence="7" id="KW-1133">Transmembrane helix</keyword>
<feature type="repeat" description="Solcar" evidence="10">
    <location>
        <begin position="1"/>
        <end position="86"/>
    </location>
</feature>
<feature type="repeat" description="Solcar" evidence="10">
    <location>
        <begin position="123"/>
        <end position="223"/>
    </location>
</feature>
<evidence type="ECO:0000256" key="7">
    <source>
        <dbReference type="ARBA" id="ARBA00022989"/>
    </source>
</evidence>
<feature type="region of interest" description="Disordered" evidence="12">
    <location>
        <begin position="15"/>
        <end position="40"/>
    </location>
</feature>
<dbReference type="EMBL" id="JALLBG020000175">
    <property type="protein sequence ID" value="KAL3760662.1"/>
    <property type="molecule type" value="Genomic_DNA"/>
</dbReference>
<dbReference type="Gene3D" id="1.50.40.10">
    <property type="entry name" value="Mitochondrial carrier domain"/>
    <property type="match status" value="1"/>
</dbReference>
<evidence type="ECO:0008006" key="15">
    <source>
        <dbReference type="Google" id="ProtNLM"/>
    </source>
</evidence>
<evidence type="ECO:0000256" key="11">
    <source>
        <dbReference type="RuleBase" id="RU000488"/>
    </source>
</evidence>
<keyword evidence="5" id="KW-0677">Repeat</keyword>
<keyword evidence="6" id="KW-0999">Mitochondrion inner membrane</keyword>
<evidence type="ECO:0000256" key="1">
    <source>
        <dbReference type="ARBA" id="ARBA00004448"/>
    </source>
</evidence>
<dbReference type="PROSITE" id="PS50920">
    <property type="entry name" value="SOLCAR"/>
    <property type="match status" value="3"/>
</dbReference>
<organism evidence="13 14">
    <name type="scientific">Discostella pseudostelligera</name>
    <dbReference type="NCBI Taxonomy" id="259834"/>
    <lineage>
        <taxon>Eukaryota</taxon>
        <taxon>Sar</taxon>
        <taxon>Stramenopiles</taxon>
        <taxon>Ochrophyta</taxon>
        <taxon>Bacillariophyta</taxon>
        <taxon>Coscinodiscophyceae</taxon>
        <taxon>Thalassiosirophycidae</taxon>
        <taxon>Stephanodiscales</taxon>
        <taxon>Stephanodiscaceae</taxon>
        <taxon>Discostella</taxon>
    </lineage>
</organism>
<evidence type="ECO:0000256" key="4">
    <source>
        <dbReference type="ARBA" id="ARBA00022692"/>
    </source>
</evidence>
<keyword evidence="4 10" id="KW-0812">Transmembrane</keyword>
<evidence type="ECO:0000313" key="13">
    <source>
        <dbReference type="EMBL" id="KAL3760662.1"/>
    </source>
</evidence>
<evidence type="ECO:0000256" key="10">
    <source>
        <dbReference type="PROSITE-ProRule" id="PRU00282"/>
    </source>
</evidence>
<protein>
    <recommendedName>
        <fullName evidence="15">Mitochondrial carrier protein</fullName>
    </recommendedName>
</protein>
<comment type="caution">
    <text evidence="13">The sequence shown here is derived from an EMBL/GenBank/DDBJ whole genome shotgun (WGS) entry which is preliminary data.</text>
</comment>